<dbReference type="Proteomes" id="UP001297581">
    <property type="component" value="Unassembled WGS sequence"/>
</dbReference>
<dbReference type="Gene3D" id="3.40.640.10">
    <property type="entry name" value="Type I PLP-dependent aspartate aminotransferase-like (Major domain)"/>
    <property type="match status" value="1"/>
</dbReference>
<dbReference type="Pfam" id="PF01041">
    <property type="entry name" value="DegT_DnrJ_EryC1"/>
    <property type="match status" value="1"/>
</dbReference>
<dbReference type="InterPro" id="IPR015421">
    <property type="entry name" value="PyrdxlP-dep_Trfase_major"/>
</dbReference>
<dbReference type="SUPFAM" id="SSF53383">
    <property type="entry name" value="PLP-dependent transferases"/>
    <property type="match status" value="1"/>
</dbReference>
<dbReference type="EMBL" id="JAKUDL010000002">
    <property type="protein sequence ID" value="MCH4293788.1"/>
    <property type="molecule type" value="Genomic_DNA"/>
</dbReference>
<feature type="modified residue" description="N6-(pyridoxal phosphate)lysine" evidence="4">
    <location>
        <position position="188"/>
    </location>
</feature>
<keyword evidence="1 4" id="KW-0663">Pyridoxal phosphate</keyword>
<comment type="caution">
    <text evidence="6">The sequence shown here is derived from an EMBL/GenBank/DDBJ whole genome shotgun (WGS) entry which is preliminary data.</text>
</comment>
<proteinExistence type="inferred from homology"/>
<evidence type="ECO:0000313" key="7">
    <source>
        <dbReference type="Proteomes" id="UP001297581"/>
    </source>
</evidence>
<organism evidence="6 7">
    <name type="scientific">Shewanella zhuhaiensis</name>
    <dbReference type="NCBI Taxonomy" id="2919576"/>
    <lineage>
        <taxon>Bacteria</taxon>
        <taxon>Pseudomonadati</taxon>
        <taxon>Pseudomonadota</taxon>
        <taxon>Gammaproteobacteria</taxon>
        <taxon>Alteromonadales</taxon>
        <taxon>Shewanellaceae</taxon>
        <taxon>Shewanella</taxon>
    </lineage>
</organism>
<evidence type="ECO:0000256" key="1">
    <source>
        <dbReference type="ARBA" id="ARBA00022898"/>
    </source>
</evidence>
<dbReference type="PANTHER" id="PTHR30244:SF34">
    <property type="entry name" value="DTDP-4-AMINO-4,6-DIDEOXYGALACTOSE TRANSAMINASE"/>
    <property type="match status" value="1"/>
</dbReference>
<gene>
    <name evidence="6" type="primary">pseC</name>
    <name evidence="6" type="ORF">MJ923_05660</name>
</gene>
<keyword evidence="6" id="KW-0032">Aminotransferase</keyword>
<sequence length="381" mass="41952">MIPYGKQDLNQADIDAVVEVLQSDWLTQGPKVPAFERAVCDYTGAKYAVAVNSATSALHLACLALGVGPGDVVWTSPITFVASANCALYCGADIDFVDVDAATGNMCPKALEQKLIDAYANGKLPKVVIPVHLCGHSCDMEAIAALAKEYGFKLIEDASHAIGGSFHGHKIGSGYYSDITIFSFHPVKIITSAEGGMALTNSEALAQNMAALRSHGVTRDASQLHRPDEGGWYYEQHQLGFNYRMTELQAALGLSQMTRLDEFVSHRNRISEHYDSALAPLPLSIVRPLDNSISGRHLYVVRLQQPEKRRALFDQLRQQGIQVHVHYFPVHLQPFYMGLGFKEGDFPNAEHFYKAILTLPLFPTLSDVERDYICSQIARVI</sequence>
<reference evidence="6 7" key="1">
    <citation type="submission" date="2022-02" db="EMBL/GenBank/DDBJ databases">
        <title>The genome sequence of Shewanella sp. 3B26.</title>
        <authorList>
            <person name="Du J."/>
        </authorList>
    </citation>
    <scope>NUCLEOTIDE SEQUENCE [LARGE SCALE GENOMIC DNA]</scope>
    <source>
        <strain evidence="6 7">3B26</strain>
    </source>
</reference>
<evidence type="ECO:0000256" key="5">
    <source>
        <dbReference type="RuleBase" id="RU004508"/>
    </source>
</evidence>
<dbReference type="PANTHER" id="PTHR30244">
    <property type="entry name" value="TRANSAMINASE"/>
    <property type="match status" value="1"/>
</dbReference>
<dbReference type="InterPro" id="IPR015422">
    <property type="entry name" value="PyrdxlP-dep_Trfase_small"/>
</dbReference>
<dbReference type="InterPro" id="IPR015424">
    <property type="entry name" value="PyrdxlP-dep_Trfase"/>
</dbReference>
<name>A0AAJ1BFQ2_9GAMM</name>
<dbReference type="GO" id="GO:0008483">
    <property type="term" value="F:transaminase activity"/>
    <property type="evidence" value="ECO:0007669"/>
    <property type="project" value="UniProtKB-KW"/>
</dbReference>
<dbReference type="NCBIfam" id="TIGR03588">
    <property type="entry name" value="PseC"/>
    <property type="match status" value="1"/>
</dbReference>
<evidence type="ECO:0000256" key="4">
    <source>
        <dbReference type="PIRSR" id="PIRSR000390-2"/>
    </source>
</evidence>
<dbReference type="InterPro" id="IPR000653">
    <property type="entry name" value="DegT/StrS_aminotransferase"/>
</dbReference>
<evidence type="ECO:0000313" key="6">
    <source>
        <dbReference type="EMBL" id="MCH4293788.1"/>
    </source>
</evidence>
<dbReference type="InterPro" id="IPR020026">
    <property type="entry name" value="PseC"/>
</dbReference>
<evidence type="ECO:0000256" key="3">
    <source>
        <dbReference type="PIRSR" id="PIRSR000390-1"/>
    </source>
</evidence>
<dbReference type="EC" id="2.6.1.92" evidence="6"/>
<dbReference type="GO" id="GO:0030170">
    <property type="term" value="F:pyridoxal phosphate binding"/>
    <property type="evidence" value="ECO:0007669"/>
    <property type="project" value="TreeGrafter"/>
</dbReference>
<dbReference type="Gene3D" id="3.90.1150.10">
    <property type="entry name" value="Aspartate Aminotransferase, domain 1"/>
    <property type="match status" value="1"/>
</dbReference>
<evidence type="ECO:0000256" key="2">
    <source>
        <dbReference type="ARBA" id="ARBA00037999"/>
    </source>
</evidence>
<dbReference type="GO" id="GO:0000271">
    <property type="term" value="P:polysaccharide biosynthetic process"/>
    <property type="evidence" value="ECO:0007669"/>
    <property type="project" value="TreeGrafter"/>
</dbReference>
<feature type="active site" description="Proton acceptor" evidence="3">
    <location>
        <position position="188"/>
    </location>
</feature>
<dbReference type="RefSeq" id="WP_240590271.1">
    <property type="nucleotide sequence ID" value="NZ_JAKUDL010000002.1"/>
</dbReference>
<dbReference type="AlphaFoldDB" id="A0AAJ1BFQ2"/>
<keyword evidence="7" id="KW-1185">Reference proteome</keyword>
<dbReference type="PIRSF" id="PIRSF000390">
    <property type="entry name" value="PLP_StrS"/>
    <property type="match status" value="1"/>
</dbReference>
<comment type="similarity">
    <text evidence="2 5">Belongs to the DegT/DnrJ/EryC1 family.</text>
</comment>
<dbReference type="CDD" id="cd00616">
    <property type="entry name" value="AHBA_syn"/>
    <property type="match status" value="1"/>
</dbReference>
<keyword evidence="6" id="KW-0808">Transferase</keyword>
<accession>A0AAJ1BFQ2</accession>
<protein>
    <submittedName>
        <fullName evidence="6">UDP-4-amino-4, 6-dideoxy-N-acetyl-beta-L-altrosamine transaminase</fullName>
        <ecNumber evidence="6">2.6.1.92</ecNumber>
    </submittedName>
</protein>